<dbReference type="GO" id="GO:0005762">
    <property type="term" value="C:mitochondrial large ribosomal subunit"/>
    <property type="evidence" value="ECO:0007669"/>
    <property type="project" value="TreeGrafter"/>
</dbReference>
<evidence type="ECO:0000313" key="9">
    <source>
        <dbReference type="EMBL" id="KAF0303717.1"/>
    </source>
</evidence>
<comment type="similarity">
    <text evidence="2">Belongs to the bacterial ribosomal protein bL36 family.</text>
</comment>
<dbReference type="Pfam" id="PF00444">
    <property type="entry name" value="Ribosomal_L36"/>
    <property type="match status" value="1"/>
</dbReference>
<accession>A0A6A4W7G9</accession>
<comment type="caution">
    <text evidence="9">The sequence shown here is derived from an EMBL/GenBank/DDBJ whole genome shotgun (WGS) entry which is preliminary data.</text>
</comment>
<keyword evidence="5" id="KW-0496">Mitochondrion</keyword>
<dbReference type="EMBL" id="VIIS01000921">
    <property type="protein sequence ID" value="KAF0303717.1"/>
    <property type="molecule type" value="Genomic_DNA"/>
</dbReference>
<evidence type="ECO:0000313" key="10">
    <source>
        <dbReference type="Proteomes" id="UP000440578"/>
    </source>
</evidence>
<dbReference type="GO" id="GO:0003735">
    <property type="term" value="F:structural constituent of ribosome"/>
    <property type="evidence" value="ECO:0007669"/>
    <property type="project" value="InterPro"/>
</dbReference>
<dbReference type="PANTHER" id="PTHR46909:SF1">
    <property type="entry name" value="LARGE RIBOSOMAL SUBUNIT PROTEIN BL36M"/>
    <property type="match status" value="1"/>
</dbReference>
<dbReference type="AlphaFoldDB" id="A0A6A4W7G9"/>
<dbReference type="InterPro" id="IPR000473">
    <property type="entry name" value="Ribosomal_bL36"/>
</dbReference>
<gene>
    <name evidence="9" type="primary">MRPL36</name>
    <name evidence="9" type="ORF">FJT64_024365</name>
</gene>
<dbReference type="OrthoDB" id="10265903at2759"/>
<comment type="subcellular location">
    <subcellularLocation>
        <location evidence="1">Mitochondrion</location>
    </subcellularLocation>
</comment>
<evidence type="ECO:0000256" key="8">
    <source>
        <dbReference type="ARBA" id="ARBA00035411"/>
    </source>
</evidence>
<sequence>MSLLGRLAGGVLGVARLPPLLPLRSLWTAVRPLPAPAVAPAAGLQSPVMAPLANGPLLATSTPQVVPSCGMKMRYALRRRCKHCYKVARGQRWYIMCPVHPRHKQMSLVPHPKTQWILSDVMQTPRRPW</sequence>
<evidence type="ECO:0000256" key="5">
    <source>
        <dbReference type="ARBA" id="ARBA00023128"/>
    </source>
</evidence>
<dbReference type="Proteomes" id="UP000440578">
    <property type="component" value="Unassembled WGS sequence"/>
</dbReference>
<evidence type="ECO:0000256" key="2">
    <source>
        <dbReference type="ARBA" id="ARBA00007645"/>
    </source>
</evidence>
<evidence type="ECO:0000256" key="3">
    <source>
        <dbReference type="ARBA" id="ARBA00022946"/>
    </source>
</evidence>
<evidence type="ECO:0000256" key="7">
    <source>
        <dbReference type="ARBA" id="ARBA00035239"/>
    </source>
</evidence>
<evidence type="ECO:0000256" key="1">
    <source>
        <dbReference type="ARBA" id="ARBA00004173"/>
    </source>
</evidence>
<name>A0A6A4W7G9_AMPAM</name>
<protein>
    <recommendedName>
        <fullName evidence="7">Large ribosomal subunit protein bL36m</fullName>
    </recommendedName>
    <alternativeName>
        <fullName evidence="8">39S ribosomal protein L36, mitochondrial</fullName>
    </alternativeName>
</protein>
<proteinExistence type="inferred from homology"/>
<organism evidence="9 10">
    <name type="scientific">Amphibalanus amphitrite</name>
    <name type="common">Striped barnacle</name>
    <name type="synonym">Balanus amphitrite</name>
    <dbReference type="NCBI Taxonomy" id="1232801"/>
    <lineage>
        <taxon>Eukaryota</taxon>
        <taxon>Metazoa</taxon>
        <taxon>Ecdysozoa</taxon>
        <taxon>Arthropoda</taxon>
        <taxon>Crustacea</taxon>
        <taxon>Multicrustacea</taxon>
        <taxon>Cirripedia</taxon>
        <taxon>Thoracica</taxon>
        <taxon>Thoracicalcarea</taxon>
        <taxon>Balanomorpha</taxon>
        <taxon>Balanoidea</taxon>
        <taxon>Balanidae</taxon>
        <taxon>Amphibalaninae</taxon>
        <taxon>Amphibalanus</taxon>
    </lineage>
</organism>
<reference evidence="9 10" key="1">
    <citation type="submission" date="2019-07" db="EMBL/GenBank/DDBJ databases">
        <title>Draft genome assembly of a fouling barnacle, Amphibalanus amphitrite (Darwin, 1854): The first reference genome for Thecostraca.</title>
        <authorList>
            <person name="Kim W."/>
        </authorList>
    </citation>
    <scope>NUCLEOTIDE SEQUENCE [LARGE SCALE GENOMIC DNA]</scope>
    <source>
        <strain evidence="9">SNU_AA5</strain>
        <tissue evidence="9">Soma without cirri and trophi</tissue>
    </source>
</reference>
<dbReference type="InterPro" id="IPR052143">
    <property type="entry name" value="Mitoribosomal_bL36m"/>
</dbReference>
<keyword evidence="10" id="KW-1185">Reference proteome</keyword>
<dbReference type="GO" id="GO:0006412">
    <property type="term" value="P:translation"/>
    <property type="evidence" value="ECO:0007669"/>
    <property type="project" value="InterPro"/>
</dbReference>
<dbReference type="SUPFAM" id="SSF57840">
    <property type="entry name" value="Ribosomal protein L36"/>
    <property type="match status" value="1"/>
</dbReference>
<dbReference type="InterPro" id="IPR035977">
    <property type="entry name" value="Ribosomal_bL36_sp"/>
</dbReference>
<keyword evidence="6" id="KW-0687">Ribonucleoprotein</keyword>
<evidence type="ECO:0000256" key="6">
    <source>
        <dbReference type="ARBA" id="ARBA00023274"/>
    </source>
</evidence>
<keyword evidence="3" id="KW-0809">Transit peptide</keyword>
<keyword evidence="4 9" id="KW-0689">Ribosomal protein</keyword>
<evidence type="ECO:0000256" key="4">
    <source>
        <dbReference type="ARBA" id="ARBA00022980"/>
    </source>
</evidence>
<dbReference type="PANTHER" id="PTHR46909">
    <property type="entry name" value="39S RIBOSOMAL PROTEIN L36, MITOCHONDRIAL"/>
    <property type="match status" value="1"/>
</dbReference>